<reference evidence="2 3" key="1">
    <citation type="submission" date="2017-06" db="EMBL/GenBank/DDBJ databases">
        <title>Ant-infecting Ophiocordyceps genomes reveal a high diversity of potential behavioral manipulation genes and a possible major role for enterotoxins.</title>
        <authorList>
            <person name="De Bekker C."/>
            <person name="Evans H.C."/>
            <person name="Brachmann A."/>
            <person name="Hughes D.P."/>
        </authorList>
    </citation>
    <scope>NUCLEOTIDE SEQUENCE [LARGE SCALE GENOMIC DNA]</scope>
    <source>
        <strain evidence="2 3">Map16</strain>
    </source>
</reference>
<accession>A0A2C5ZGG4</accession>
<feature type="region of interest" description="Disordered" evidence="1">
    <location>
        <begin position="1"/>
        <end position="22"/>
    </location>
</feature>
<dbReference type="AlphaFoldDB" id="A0A2C5ZGG4"/>
<organism evidence="2 3">
    <name type="scientific">Ophiocordyceps camponoti-rufipedis</name>
    <dbReference type="NCBI Taxonomy" id="2004952"/>
    <lineage>
        <taxon>Eukaryota</taxon>
        <taxon>Fungi</taxon>
        <taxon>Dikarya</taxon>
        <taxon>Ascomycota</taxon>
        <taxon>Pezizomycotina</taxon>
        <taxon>Sordariomycetes</taxon>
        <taxon>Hypocreomycetidae</taxon>
        <taxon>Hypocreales</taxon>
        <taxon>Ophiocordycipitaceae</taxon>
        <taxon>Ophiocordyceps</taxon>
    </lineage>
</organism>
<keyword evidence="3" id="KW-1185">Reference proteome</keyword>
<evidence type="ECO:0000313" key="3">
    <source>
        <dbReference type="Proteomes" id="UP000226431"/>
    </source>
</evidence>
<proteinExistence type="predicted"/>
<protein>
    <submittedName>
        <fullName evidence="2">Uncharacterized protein</fullName>
    </submittedName>
</protein>
<dbReference type="EMBL" id="NJES01000085">
    <property type="protein sequence ID" value="PHH78291.1"/>
    <property type="molecule type" value="Genomic_DNA"/>
</dbReference>
<evidence type="ECO:0000256" key="1">
    <source>
        <dbReference type="SAM" id="MobiDB-lite"/>
    </source>
</evidence>
<name>A0A2C5ZGG4_9HYPO</name>
<evidence type="ECO:0000313" key="2">
    <source>
        <dbReference type="EMBL" id="PHH78291.1"/>
    </source>
</evidence>
<dbReference type="Proteomes" id="UP000226431">
    <property type="component" value="Unassembled WGS sequence"/>
</dbReference>
<comment type="caution">
    <text evidence="2">The sequence shown here is derived from an EMBL/GenBank/DDBJ whole genome shotgun (WGS) entry which is preliminary data.</text>
</comment>
<gene>
    <name evidence="2" type="ORF">CDD80_7099</name>
</gene>
<feature type="compositionally biased region" description="Basic and acidic residues" evidence="1">
    <location>
        <begin position="1"/>
        <end position="13"/>
    </location>
</feature>
<sequence length="121" mass="13443">MAEISEKMTERTEPVSVQSEVDVRSPAKVQLVHLRENRDETIGGILHIRANANERHELCRSSATAIKPSESIKGINVLFRVHIHRLRFGPLRGRDGGGNDGWIRSLVLRGDGPSNNPCEQA</sequence>